<dbReference type="InterPro" id="IPR029787">
    <property type="entry name" value="Nucleotide_cyclase"/>
</dbReference>
<sequence length="363" mass="41610">MFSFASSPEIDQKGGAEMGRKIETLEDFKRILYLWISLLLIAALAIYNLVPHTGTRTALFYLATTRILIAWNALFLICMVFKRYFRLFDYVNLVILTVYYLAIVMDCVFQYMVPGKEGAIGISIIWSPLLFLYIFITLKKRNGIIYSLALFVTTLLIGMPRFRHFSFDYKISMLIFYLANLVYIAIFCISHYLLKVFRELEEEKKKAYSDMLTGIANRRQVQAWLDAAVKHADKTGTSFSVIFFDIDYFKQVNDQFGHQTGDEVLKEFVRLSSRVISANDYIGRWGGEEFIIITKDELPQAEELAEYLKASISRHSFGHAGKLSASFGVTAYTPGDTAETIVRRVDEGLYKSKGQGRNRITVL</sequence>
<keyword evidence="1" id="KW-0812">Transmembrane</keyword>
<dbReference type="Gene3D" id="3.30.70.270">
    <property type="match status" value="1"/>
</dbReference>
<dbReference type="SMART" id="SM00267">
    <property type="entry name" value="GGDEF"/>
    <property type="match status" value="1"/>
</dbReference>
<evidence type="ECO:0000313" key="3">
    <source>
        <dbReference type="EMBL" id="KWZ83456.1"/>
    </source>
</evidence>
<feature type="transmembrane region" description="Helical" evidence="1">
    <location>
        <begin position="174"/>
        <end position="194"/>
    </location>
</feature>
<feature type="transmembrane region" description="Helical" evidence="1">
    <location>
        <begin position="59"/>
        <end position="81"/>
    </location>
</feature>
<dbReference type="NCBIfam" id="TIGR00254">
    <property type="entry name" value="GGDEF"/>
    <property type="match status" value="1"/>
</dbReference>
<dbReference type="InterPro" id="IPR043128">
    <property type="entry name" value="Rev_trsase/Diguanyl_cyclase"/>
</dbReference>
<reference evidence="4" key="1">
    <citation type="submission" date="2016-01" db="EMBL/GenBank/DDBJ databases">
        <authorList>
            <person name="Mitreva M."/>
            <person name="Pepin K.H."/>
            <person name="Mihindukulasuriya K.A."/>
            <person name="Fulton R."/>
            <person name="Fronick C."/>
            <person name="O'Laughlin M."/>
            <person name="Miner T."/>
            <person name="Herter B."/>
            <person name="Rosa B.A."/>
            <person name="Cordes M."/>
            <person name="Tomlinson C."/>
            <person name="Wollam A."/>
            <person name="Palsikar V.B."/>
            <person name="Mardis E.R."/>
            <person name="Wilson R.K."/>
        </authorList>
    </citation>
    <scope>NUCLEOTIDE SEQUENCE [LARGE SCALE GENOMIC DNA]</scope>
    <source>
        <strain evidence="4">GED7749B</strain>
    </source>
</reference>
<dbReference type="SUPFAM" id="SSF55073">
    <property type="entry name" value="Nucleotide cyclase"/>
    <property type="match status" value="1"/>
</dbReference>
<accession>A0A133KV97</accession>
<dbReference type="PROSITE" id="PS50887">
    <property type="entry name" value="GGDEF"/>
    <property type="match status" value="1"/>
</dbReference>
<keyword evidence="1" id="KW-1133">Transmembrane helix</keyword>
<comment type="caution">
    <text evidence="3">The sequence shown here is derived from an EMBL/GenBank/DDBJ whole genome shotgun (WGS) entry which is preliminary data.</text>
</comment>
<dbReference type="EMBL" id="LRPN01000037">
    <property type="protein sequence ID" value="KWZ83456.1"/>
    <property type="molecule type" value="Genomic_DNA"/>
</dbReference>
<dbReference type="GO" id="GO:0043709">
    <property type="term" value="P:cell adhesion involved in single-species biofilm formation"/>
    <property type="evidence" value="ECO:0007669"/>
    <property type="project" value="TreeGrafter"/>
</dbReference>
<dbReference type="CDD" id="cd01949">
    <property type="entry name" value="GGDEF"/>
    <property type="match status" value="1"/>
</dbReference>
<feature type="transmembrane region" description="Helical" evidence="1">
    <location>
        <begin position="93"/>
        <end position="113"/>
    </location>
</feature>
<evidence type="ECO:0000259" key="2">
    <source>
        <dbReference type="PROSITE" id="PS50887"/>
    </source>
</evidence>
<gene>
    <name evidence="3" type="ORF">HMPREF3213_01232</name>
</gene>
<feature type="transmembrane region" description="Helical" evidence="1">
    <location>
        <begin position="119"/>
        <end position="136"/>
    </location>
</feature>
<feature type="transmembrane region" description="Helical" evidence="1">
    <location>
        <begin position="30"/>
        <end position="47"/>
    </location>
</feature>
<proteinExistence type="predicted"/>
<dbReference type="FunFam" id="3.30.70.270:FF:000001">
    <property type="entry name" value="Diguanylate cyclase domain protein"/>
    <property type="match status" value="1"/>
</dbReference>
<dbReference type="GO" id="GO:1902201">
    <property type="term" value="P:negative regulation of bacterial-type flagellum-dependent cell motility"/>
    <property type="evidence" value="ECO:0007669"/>
    <property type="project" value="TreeGrafter"/>
</dbReference>
<organism evidence="3 4">
    <name type="scientific">Heyndrickxia coagulans</name>
    <name type="common">Weizmannia coagulans</name>
    <dbReference type="NCBI Taxonomy" id="1398"/>
    <lineage>
        <taxon>Bacteria</taxon>
        <taxon>Bacillati</taxon>
        <taxon>Bacillota</taxon>
        <taxon>Bacilli</taxon>
        <taxon>Bacillales</taxon>
        <taxon>Bacillaceae</taxon>
        <taxon>Heyndrickxia</taxon>
    </lineage>
</organism>
<evidence type="ECO:0000313" key="4">
    <source>
        <dbReference type="Proteomes" id="UP000070376"/>
    </source>
</evidence>
<dbReference type="Proteomes" id="UP000070376">
    <property type="component" value="Unassembled WGS sequence"/>
</dbReference>
<dbReference type="PANTHER" id="PTHR45138">
    <property type="entry name" value="REGULATORY COMPONENTS OF SENSORY TRANSDUCTION SYSTEM"/>
    <property type="match status" value="1"/>
</dbReference>
<evidence type="ECO:0000256" key="1">
    <source>
        <dbReference type="SAM" id="Phobius"/>
    </source>
</evidence>
<feature type="domain" description="GGDEF" evidence="2">
    <location>
        <begin position="237"/>
        <end position="363"/>
    </location>
</feature>
<dbReference type="InterPro" id="IPR000160">
    <property type="entry name" value="GGDEF_dom"/>
</dbReference>
<name>A0A133KV97_HEYCO</name>
<dbReference type="GO" id="GO:0052621">
    <property type="term" value="F:diguanylate cyclase activity"/>
    <property type="evidence" value="ECO:0007669"/>
    <property type="project" value="TreeGrafter"/>
</dbReference>
<feature type="transmembrane region" description="Helical" evidence="1">
    <location>
        <begin position="143"/>
        <end position="162"/>
    </location>
</feature>
<dbReference type="InterPro" id="IPR050469">
    <property type="entry name" value="Diguanylate_Cyclase"/>
</dbReference>
<dbReference type="PANTHER" id="PTHR45138:SF9">
    <property type="entry name" value="DIGUANYLATE CYCLASE DGCM-RELATED"/>
    <property type="match status" value="1"/>
</dbReference>
<dbReference type="PATRIC" id="fig|1398.22.peg.1251"/>
<keyword evidence="1" id="KW-0472">Membrane</keyword>
<protein>
    <submittedName>
        <fullName evidence="3">Diguanylate cyclase domain protein</fullName>
    </submittedName>
</protein>
<dbReference type="Pfam" id="PF00990">
    <property type="entry name" value="GGDEF"/>
    <property type="match status" value="1"/>
</dbReference>
<dbReference type="AlphaFoldDB" id="A0A133KV97"/>
<dbReference type="GO" id="GO:0005886">
    <property type="term" value="C:plasma membrane"/>
    <property type="evidence" value="ECO:0007669"/>
    <property type="project" value="TreeGrafter"/>
</dbReference>